<keyword evidence="4" id="KW-1185">Reference proteome</keyword>
<feature type="repeat" description="TPR" evidence="1">
    <location>
        <begin position="120"/>
        <end position="153"/>
    </location>
</feature>
<organism evidence="3 4">
    <name type="scientific">Desulfosporosinus acididurans</name>
    <dbReference type="NCBI Taxonomy" id="476652"/>
    <lineage>
        <taxon>Bacteria</taxon>
        <taxon>Bacillati</taxon>
        <taxon>Bacillota</taxon>
        <taxon>Clostridia</taxon>
        <taxon>Eubacteriales</taxon>
        <taxon>Desulfitobacteriaceae</taxon>
        <taxon>Desulfosporosinus</taxon>
    </lineage>
</organism>
<keyword evidence="1" id="KW-0802">TPR repeat</keyword>
<dbReference type="Gene3D" id="1.25.40.10">
    <property type="entry name" value="Tetratricopeptide repeat domain"/>
    <property type="match status" value="1"/>
</dbReference>
<gene>
    <name evidence="3" type="ORF">DEAC_c10270</name>
</gene>
<dbReference type="InterPro" id="IPR019734">
    <property type="entry name" value="TPR_rpt"/>
</dbReference>
<dbReference type="SMART" id="SM00028">
    <property type="entry name" value="TPR"/>
    <property type="match status" value="1"/>
</dbReference>
<evidence type="ECO:0000256" key="1">
    <source>
        <dbReference type="PROSITE-ProRule" id="PRU00339"/>
    </source>
</evidence>
<comment type="caution">
    <text evidence="3">The sequence shown here is derived from an EMBL/GenBank/DDBJ whole genome shotgun (WGS) entry which is preliminary data.</text>
</comment>
<dbReference type="EMBL" id="LDZY01000003">
    <property type="protein sequence ID" value="KLU67093.1"/>
    <property type="molecule type" value="Genomic_DNA"/>
</dbReference>
<dbReference type="PATRIC" id="fig|476652.3.peg.1057"/>
<dbReference type="RefSeq" id="WP_047808936.1">
    <property type="nucleotide sequence ID" value="NZ_LDZY01000003.1"/>
</dbReference>
<feature type="region of interest" description="Disordered" evidence="2">
    <location>
        <begin position="205"/>
        <end position="234"/>
    </location>
</feature>
<name>A0A0J1FVT5_9FIRM</name>
<dbReference type="SUPFAM" id="SSF48452">
    <property type="entry name" value="TPR-like"/>
    <property type="match status" value="1"/>
</dbReference>
<evidence type="ECO:0000256" key="2">
    <source>
        <dbReference type="SAM" id="MobiDB-lite"/>
    </source>
</evidence>
<evidence type="ECO:0000313" key="4">
    <source>
        <dbReference type="Proteomes" id="UP000036356"/>
    </source>
</evidence>
<dbReference type="Pfam" id="PF14559">
    <property type="entry name" value="TPR_19"/>
    <property type="match status" value="1"/>
</dbReference>
<dbReference type="STRING" id="476652.DEAC_c10270"/>
<protein>
    <submittedName>
        <fullName evidence="3">Tetratricopeptide repeat protein</fullName>
    </submittedName>
</protein>
<reference evidence="3 4" key="1">
    <citation type="submission" date="2015-06" db="EMBL/GenBank/DDBJ databases">
        <title>Draft genome of the moderately acidophilic sulfate reducer Candidatus Desulfosporosinus acididurans strain M1.</title>
        <authorList>
            <person name="Poehlein A."/>
            <person name="Petzsch P."/>
            <person name="Johnson B.D."/>
            <person name="Schloemann M."/>
            <person name="Daniel R."/>
            <person name="Muehling M."/>
        </authorList>
    </citation>
    <scope>NUCLEOTIDE SEQUENCE [LARGE SCALE GENOMIC DNA]</scope>
    <source>
        <strain evidence="3 4">M1</strain>
    </source>
</reference>
<evidence type="ECO:0000313" key="3">
    <source>
        <dbReference type="EMBL" id="KLU67093.1"/>
    </source>
</evidence>
<dbReference type="Proteomes" id="UP000036356">
    <property type="component" value="Unassembled WGS sequence"/>
</dbReference>
<dbReference type="InterPro" id="IPR011990">
    <property type="entry name" value="TPR-like_helical_dom_sf"/>
</dbReference>
<dbReference type="PROSITE" id="PS50005">
    <property type="entry name" value="TPR"/>
    <property type="match status" value="1"/>
</dbReference>
<dbReference type="AlphaFoldDB" id="A0A0J1FVT5"/>
<accession>A0A0J1FVT5</accession>
<proteinExistence type="predicted"/>
<sequence length="234" mass="24749">MRRGKYRVFAIILVSLIIIAMVGSGFALFFSGSGIQVPNQNSATNSVNTAADYQAKKARLADLAARAKKDPNNVALQKDLGDEYYDAGSEAETAAPSEAAENYKQAVAAYQNVLKVNKDPNVMVDMATSAFKSGQYDLAEKTYQEALSIKPDFVNGLVNYGIFLAYAKNDLSGAIVQWQKAEKAAPAGTVKDQIAAMISQAQNQLKGSNASSSGISNPNPALNKGTSSPAPTGK</sequence>